<dbReference type="Pfam" id="PF16327">
    <property type="entry name" value="CcmF_C"/>
    <property type="match status" value="1"/>
</dbReference>
<dbReference type="PANTHER" id="PTHR43653">
    <property type="entry name" value="CYTOCHROME C ASSEMBLY PROTEIN-RELATED"/>
    <property type="match status" value="1"/>
</dbReference>
<feature type="transmembrane region" description="Helical" evidence="10">
    <location>
        <begin position="178"/>
        <end position="198"/>
    </location>
</feature>
<dbReference type="PRINTS" id="PR01410">
    <property type="entry name" value="CCBIOGENESIS"/>
</dbReference>
<feature type="transmembrane region" description="Helical" evidence="10">
    <location>
        <begin position="457"/>
        <end position="478"/>
    </location>
</feature>
<dbReference type="NCBIfam" id="TIGR00353">
    <property type="entry name" value="nrfE"/>
    <property type="match status" value="1"/>
</dbReference>
<dbReference type="InterPro" id="IPR032523">
    <property type="entry name" value="CcmF_C"/>
</dbReference>
<name>A0A2T7UGE2_9BURK</name>
<feature type="domain" description="Cytochrome c assembly protein" evidence="11">
    <location>
        <begin position="90"/>
        <end position="296"/>
    </location>
</feature>
<keyword evidence="14" id="KW-1185">Reference proteome</keyword>
<feature type="transmembrane region" description="Helical" evidence="10">
    <location>
        <begin position="122"/>
        <end position="144"/>
    </location>
</feature>
<dbReference type="InterPro" id="IPR003567">
    <property type="entry name" value="Cyt_c_biogenesis"/>
</dbReference>
<keyword evidence="4" id="KW-0997">Cell inner membrane</keyword>
<keyword evidence="7 10" id="KW-1133">Transmembrane helix</keyword>
<feature type="transmembrane region" description="Helical" evidence="10">
    <location>
        <begin position="623"/>
        <end position="643"/>
    </location>
</feature>
<evidence type="ECO:0000256" key="10">
    <source>
        <dbReference type="SAM" id="Phobius"/>
    </source>
</evidence>
<evidence type="ECO:0000256" key="4">
    <source>
        <dbReference type="ARBA" id="ARBA00022519"/>
    </source>
</evidence>
<evidence type="ECO:0000256" key="6">
    <source>
        <dbReference type="ARBA" id="ARBA00022748"/>
    </source>
</evidence>
<feature type="transmembrane region" description="Helical" evidence="10">
    <location>
        <begin position="490"/>
        <end position="512"/>
    </location>
</feature>
<dbReference type="InterPro" id="IPR002541">
    <property type="entry name" value="Cyt_c_assembly"/>
</dbReference>
<feature type="transmembrane region" description="Helical" evidence="10">
    <location>
        <begin position="97"/>
        <end position="115"/>
    </location>
</feature>
<dbReference type="PRINTS" id="PR01411">
    <property type="entry name" value="CCMFBIOGNSIS"/>
</dbReference>
<evidence type="ECO:0000256" key="9">
    <source>
        <dbReference type="ARBA" id="ARBA00037230"/>
    </source>
</evidence>
<sequence length="684" mass="73938">MWPEAGHLALIMAAWVAVLQSVLPLWGSLSARRAGWQALARPLAVLQLVLIVLAFGALWHAFYVHDFSVKYVAHHSNTLLPTPYRLSAIWAGHEGSLLLWVLMLALWSVAVATFSKRLPQALVAQVLGVMGAVSVGFLAFILALSNPFARQFPAPAEGRDLTPLLQDPGLVIHPPMLYMGYVGLSVAFAFAMAALLSGRLDAAWARWARPWTVAAWGFLTLGIALGSWWAYYELGWGGWWFWDPVENASLMPWLVATALIHSLMVTDKRGQFKAWTVLLAIGAFSLSLLGTFLVRSGVLTSVHAFATDPGRGVFILLFLLVVVGVSLALFAWRAPQWANASQPVAGSRESFLLLNSVLLVVAMAAVLLGTLYPLIIDALNLGKLSVGPPYFDRVFVPLMVPLLLAMVPGTVVPWHVARWAAVRSVLVPGALALLLASAWATWGGAPMVEGSTTTAGGWLTVMGGTLGGWIVLSGAWQIVQRLRLPGSPGLAWWGMQVAHLGVAVLVLGITGVKSFQVERDVRLGLGDSVTVAGVRYQLLNVDNHLGPNYLALRAQMKMFEGEPGDERQVGTLQPEKRRYVSSAMPMNEAAIDRNLWRDRYVSLGEPLAGEPPQWSFRVYHKPFVSWIWLGAVFMVLGGGLAAFDRRYRQVPSAARAPGAQADMGMGASGVRVAAPVPVVKGAVS</sequence>
<feature type="transmembrane region" description="Helical" evidence="10">
    <location>
        <begin position="313"/>
        <end position="332"/>
    </location>
</feature>
<dbReference type="STRING" id="1293045.H663_00640"/>
<evidence type="ECO:0000313" key="13">
    <source>
        <dbReference type="EMBL" id="PVE43671.1"/>
    </source>
</evidence>
<proteinExistence type="inferred from homology"/>
<dbReference type="Pfam" id="PF01578">
    <property type="entry name" value="Cytochrom_C_asm"/>
    <property type="match status" value="1"/>
</dbReference>
<gene>
    <name evidence="13" type="ORF">H663_006700</name>
</gene>
<dbReference type="GO" id="GO:0020037">
    <property type="term" value="F:heme binding"/>
    <property type="evidence" value="ECO:0007669"/>
    <property type="project" value="InterPro"/>
</dbReference>
<dbReference type="NCBIfam" id="NF007691">
    <property type="entry name" value="PRK10369.1"/>
    <property type="match status" value="1"/>
</dbReference>
<comment type="function">
    <text evidence="9">Required for the biogenesis of c-type cytochromes. Possible subunit of a heme lyase.</text>
</comment>
<organism evidence="13 14">
    <name type="scientific">Limnohabitans planktonicus II-D5</name>
    <dbReference type="NCBI Taxonomy" id="1293045"/>
    <lineage>
        <taxon>Bacteria</taxon>
        <taxon>Pseudomonadati</taxon>
        <taxon>Pseudomonadota</taxon>
        <taxon>Betaproteobacteria</taxon>
        <taxon>Burkholderiales</taxon>
        <taxon>Comamonadaceae</taxon>
        <taxon>Limnohabitans</taxon>
    </lineage>
</organism>
<comment type="similarity">
    <text evidence="2">Belongs to the CcmF/CycK/Ccl1/NrfE/CcsA family.</text>
</comment>
<dbReference type="GO" id="GO:0015232">
    <property type="term" value="F:heme transmembrane transporter activity"/>
    <property type="evidence" value="ECO:0007669"/>
    <property type="project" value="InterPro"/>
</dbReference>
<comment type="subcellular location">
    <subcellularLocation>
        <location evidence="1">Cell inner membrane</location>
        <topology evidence="1">Multi-pass membrane protein</topology>
    </subcellularLocation>
</comment>
<evidence type="ECO:0000256" key="5">
    <source>
        <dbReference type="ARBA" id="ARBA00022692"/>
    </source>
</evidence>
<evidence type="ECO:0000313" key="14">
    <source>
        <dbReference type="Proteomes" id="UP000037507"/>
    </source>
</evidence>
<protein>
    <submittedName>
        <fullName evidence="13">C-type cytochrome biogenesis protein CcmF</fullName>
    </submittedName>
</protein>
<comment type="caution">
    <text evidence="13">The sequence shown here is derived from an EMBL/GenBank/DDBJ whole genome shotgun (WGS) entry which is preliminary data.</text>
</comment>
<evidence type="ECO:0000256" key="2">
    <source>
        <dbReference type="ARBA" id="ARBA00009186"/>
    </source>
</evidence>
<feature type="transmembrane region" description="Helical" evidence="10">
    <location>
        <begin position="6"/>
        <end position="26"/>
    </location>
</feature>
<feature type="transmembrane region" description="Helical" evidence="10">
    <location>
        <begin position="210"/>
        <end position="230"/>
    </location>
</feature>
<feature type="transmembrane region" description="Helical" evidence="10">
    <location>
        <begin position="38"/>
        <end position="62"/>
    </location>
</feature>
<keyword evidence="5 10" id="KW-0812">Transmembrane</keyword>
<feature type="transmembrane region" description="Helical" evidence="10">
    <location>
        <begin position="274"/>
        <end position="293"/>
    </location>
</feature>
<dbReference type="PANTHER" id="PTHR43653:SF1">
    <property type="entry name" value="CYTOCHROME C-TYPE BIOGENESIS PROTEIN CCMF"/>
    <property type="match status" value="1"/>
</dbReference>
<dbReference type="OrthoDB" id="9761451at2"/>
<evidence type="ECO:0000256" key="1">
    <source>
        <dbReference type="ARBA" id="ARBA00004429"/>
    </source>
</evidence>
<dbReference type="GO" id="GO:0017004">
    <property type="term" value="P:cytochrome complex assembly"/>
    <property type="evidence" value="ECO:0007669"/>
    <property type="project" value="UniProtKB-KW"/>
</dbReference>
<evidence type="ECO:0000259" key="12">
    <source>
        <dbReference type="Pfam" id="PF16327"/>
    </source>
</evidence>
<feature type="transmembrane region" description="Helical" evidence="10">
    <location>
        <begin position="395"/>
        <end position="414"/>
    </location>
</feature>
<accession>A0A2T7UGE2</accession>
<evidence type="ECO:0000256" key="7">
    <source>
        <dbReference type="ARBA" id="ARBA00022989"/>
    </source>
</evidence>
<dbReference type="RefSeq" id="WP_053168810.1">
    <property type="nucleotide sequence ID" value="NZ_LFYT02000005.1"/>
</dbReference>
<keyword evidence="8 10" id="KW-0472">Membrane</keyword>
<evidence type="ECO:0000256" key="3">
    <source>
        <dbReference type="ARBA" id="ARBA00022475"/>
    </source>
</evidence>
<dbReference type="Proteomes" id="UP000037507">
    <property type="component" value="Unassembled WGS sequence"/>
</dbReference>
<evidence type="ECO:0000259" key="11">
    <source>
        <dbReference type="Pfam" id="PF01578"/>
    </source>
</evidence>
<keyword evidence="6" id="KW-0201">Cytochrome c-type biogenesis</keyword>
<evidence type="ECO:0000256" key="8">
    <source>
        <dbReference type="ARBA" id="ARBA00023136"/>
    </source>
</evidence>
<dbReference type="AlphaFoldDB" id="A0A2T7UGE2"/>
<keyword evidence="3" id="KW-1003">Cell membrane</keyword>
<feature type="transmembrane region" description="Helical" evidence="10">
    <location>
        <begin position="352"/>
        <end position="375"/>
    </location>
</feature>
<dbReference type="EMBL" id="LFYT02000005">
    <property type="protein sequence ID" value="PVE43671.1"/>
    <property type="molecule type" value="Genomic_DNA"/>
</dbReference>
<feature type="domain" description="Cytochrome c-type biogenesis protein CcmF C-terminal" evidence="12">
    <location>
        <begin position="316"/>
        <end position="645"/>
    </location>
</feature>
<dbReference type="GO" id="GO:0005886">
    <property type="term" value="C:plasma membrane"/>
    <property type="evidence" value="ECO:0007669"/>
    <property type="project" value="UniProtKB-SubCell"/>
</dbReference>
<feature type="transmembrane region" description="Helical" evidence="10">
    <location>
        <begin position="426"/>
        <end position="445"/>
    </location>
</feature>
<feature type="transmembrane region" description="Helical" evidence="10">
    <location>
        <begin position="250"/>
        <end position="267"/>
    </location>
</feature>
<reference evidence="13" key="1">
    <citation type="submission" date="2017-04" db="EMBL/GenBank/DDBJ databases">
        <title>Unexpected and diverse lifestyles within the genus Limnohabitans.</title>
        <authorList>
            <person name="Kasalicky V."/>
            <person name="Mehrshad M."/>
            <person name="Andrei S.-A."/>
            <person name="Salcher M."/>
            <person name="Kratochvilova H."/>
            <person name="Simek K."/>
            <person name="Ghai R."/>
        </authorList>
    </citation>
    <scope>NUCLEOTIDE SEQUENCE [LARGE SCALE GENOMIC DNA]</scope>
    <source>
        <strain evidence="13">II-D5</strain>
    </source>
</reference>
<dbReference type="InterPro" id="IPR003568">
    <property type="entry name" value="Cyt_c_biogenesis_CcmF"/>
</dbReference>